<evidence type="ECO:0000256" key="2">
    <source>
        <dbReference type="ARBA" id="ARBA00002714"/>
    </source>
</evidence>
<feature type="domain" description="Mur ligase central" evidence="25">
    <location>
        <begin position="51"/>
        <end position="194"/>
    </location>
</feature>
<dbReference type="Proteomes" id="UP000254040">
    <property type="component" value="Unassembled WGS sequence"/>
</dbReference>
<dbReference type="Gene3D" id="3.90.190.20">
    <property type="entry name" value="Mur ligase, C-terminal domain"/>
    <property type="match status" value="1"/>
</dbReference>
<sequence>MPSPSSEWDLNQWLLNLESRHNQEIQLGLTRIRAVAKELDLLALDCKIITVAGTNGKGSTVSALETIYHTAGYRVGAYTSPHLIQFNERIRVNLKPIADKDLCHAFQVIEQGRGDVHLTYFEMTTLAALWYFKNQHLDVLILEVGLGGRLDATNIIDTDLAIITTIDYDHQEFLGTTLEAIGNEKAGILRLKKPFIYADINPPASILHVAKDLDSPSFLYSRNFSFQLHESNWSHDFEGRTISDLPIPCIQLKSASAAISACLLLEEEVPVSSEHYRAAMKSLFLPGRLQLCKRGDVTVLYDVSHNRQSARLLAERVKHLKNKSKVHAVFSALRDKDIFGLIIPLRDCVDRWYPAQLDNKRAASADFLLAQFKGAEIGADLCYNSPLLAFEQAWNNAEAGDLIVVYGSFFTVSQVMAAQHNTLEQKESQ</sequence>
<comment type="subunit">
    <text evidence="6">Monomer.</text>
</comment>
<comment type="function">
    <text evidence="2">Functions in two distinct reactions of the de novo folate biosynthetic pathway. Catalyzes the addition of a glutamate residue to dihydropteroate (7,8-dihydropteroate or H2Pte) to form dihydrofolate (7,8-dihydrofolate monoglutamate or H2Pte-Glu). Also catalyzes successive additions of L-glutamate to tetrahydrofolate or 10-formyltetrahydrofolate or 5,10-methylenetetrahydrofolate, leading to folylpolyglutamate derivatives.</text>
</comment>
<evidence type="ECO:0000256" key="22">
    <source>
        <dbReference type="ARBA" id="ARBA00049161"/>
    </source>
</evidence>
<dbReference type="PANTHER" id="PTHR11136">
    <property type="entry name" value="FOLYLPOLYGLUTAMATE SYNTHASE-RELATED"/>
    <property type="match status" value="1"/>
</dbReference>
<dbReference type="RefSeq" id="WP_028384455.1">
    <property type="nucleotide sequence ID" value="NZ_CAAAJG010000001.1"/>
</dbReference>
<evidence type="ECO:0000256" key="9">
    <source>
        <dbReference type="ARBA" id="ARBA00019357"/>
    </source>
</evidence>
<dbReference type="GO" id="GO:0046872">
    <property type="term" value="F:metal ion binding"/>
    <property type="evidence" value="ECO:0007669"/>
    <property type="project" value="UniProtKB-KW"/>
</dbReference>
<comment type="pathway">
    <text evidence="3">Cofactor biosynthesis; tetrahydrofolate biosynthesis; 7,8-dihydrofolate from 2-amino-4-hydroxy-6-hydroxymethyl-7,8-dihydropteridine diphosphate and 4-aminobenzoate: step 2/2.</text>
</comment>
<evidence type="ECO:0000256" key="15">
    <source>
        <dbReference type="ARBA" id="ARBA00022909"/>
    </source>
</evidence>
<comment type="catalytic activity">
    <reaction evidence="21">
        <text>(6R)-5,10-methylenetetrahydrofolyl-(gamma-L-Glu)(n) + L-glutamate + ATP = (6R)-5,10-methylenetetrahydrofolyl-(gamma-L-Glu)(n+1) + ADP + phosphate + H(+)</text>
        <dbReference type="Rhea" id="RHEA:51912"/>
        <dbReference type="Rhea" id="RHEA-COMP:13257"/>
        <dbReference type="Rhea" id="RHEA-COMP:13258"/>
        <dbReference type="ChEBI" id="CHEBI:15378"/>
        <dbReference type="ChEBI" id="CHEBI:29985"/>
        <dbReference type="ChEBI" id="CHEBI:30616"/>
        <dbReference type="ChEBI" id="CHEBI:43474"/>
        <dbReference type="ChEBI" id="CHEBI:136572"/>
        <dbReference type="ChEBI" id="CHEBI:456216"/>
        <dbReference type="EC" id="6.3.2.17"/>
    </reaction>
</comment>
<dbReference type="NCBIfam" id="NF008101">
    <property type="entry name" value="PRK10846.1"/>
    <property type="match status" value="1"/>
</dbReference>
<dbReference type="Gene3D" id="3.40.1190.10">
    <property type="entry name" value="Mur-like, catalytic domain"/>
    <property type="match status" value="1"/>
</dbReference>
<evidence type="ECO:0000256" key="7">
    <source>
        <dbReference type="ARBA" id="ARBA00013023"/>
    </source>
</evidence>
<organism evidence="27 29">
    <name type="scientific">Legionella moravica</name>
    <dbReference type="NCBI Taxonomy" id="39962"/>
    <lineage>
        <taxon>Bacteria</taxon>
        <taxon>Pseudomonadati</taxon>
        <taxon>Pseudomonadota</taxon>
        <taxon>Gammaproteobacteria</taxon>
        <taxon>Legionellales</taxon>
        <taxon>Legionellaceae</taxon>
        <taxon>Legionella</taxon>
    </lineage>
</organism>
<evidence type="ECO:0000256" key="6">
    <source>
        <dbReference type="ARBA" id="ARBA00011245"/>
    </source>
</evidence>
<name>A0A378JX08_9GAMM</name>
<dbReference type="STRING" id="39962.Lmor_1555"/>
<comment type="catalytic activity">
    <reaction evidence="22">
        <text>7,8-dihydropteroate + L-glutamate + ATP = 7,8-dihydrofolate + ADP + phosphate + H(+)</text>
        <dbReference type="Rhea" id="RHEA:23584"/>
        <dbReference type="ChEBI" id="CHEBI:15378"/>
        <dbReference type="ChEBI" id="CHEBI:17839"/>
        <dbReference type="ChEBI" id="CHEBI:29985"/>
        <dbReference type="ChEBI" id="CHEBI:30616"/>
        <dbReference type="ChEBI" id="CHEBI:43474"/>
        <dbReference type="ChEBI" id="CHEBI:57451"/>
        <dbReference type="ChEBI" id="CHEBI:456216"/>
        <dbReference type="EC" id="6.3.2.12"/>
    </reaction>
</comment>
<dbReference type="EMBL" id="LNYN01000020">
    <property type="protein sequence ID" value="KTD34158.1"/>
    <property type="molecule type" value="Genomic_DNA"/>
</dbReference>
<comment type="catalytic activity">
    <reaction evidence="20">
        <text>10-formyltetrahydrofolyl-(gamma-L-Glu)(n) + L-glutamate + ATP = 10-formyltetrahydrofolyl-(gamma-L-Glu)(n+1) + ADP + phosphate + H(+)</text>
        <dbReference type="Rhea" id="RHEA:51904"/>
        <dbReference type="Rhea" id="RHEA-COMP:13088"/>
        <dbReference type="Rhea" id="RHEA-COMP:14300"/>
        <dbReference type="ChEBI" id="CHEBI:15378"/>
        <dbReference type="ChEBI" id="CHEBI:29985"/>
        <dbReference type="ChEBI" id="CHEBI:30616"/>
        <dbReference type="ChEBI" id="CHEBI:43474"/>
        <dbReference type="ChEBI" id="CHEBI:134413"/>
        <dbReference type="ChEBI" id="CHEBI:456216"/>
        <dbReference type="EC" id="6.3.2.17"/>
    </reaction>
</comment>
<dbReference type="NCBIfam" id="TIGR01499">
    <property type="entry name" value="folC"/>
    <property type="match status" value="1"/>
</dbReference>
<keyword evidence="11" id="KW-0479">Metal-binding</keyword>
<dbReference type="UniPathway" id="UPA00077">
    <property type="reaction ID" value="UER00157"/>
</dbReference>
<dbReference type="InterPro" id="IPR018109">
    <property type="entry name" value="Folylpolyglutamate_synth_CS"/>
</dbReference>
<dbReference type="PANTHER" id="PTHR11136:SF0">
    <property type="entry name" value="DIHYDROFOLATE SYNTHETASE-RELATED"/>
    <property type="match status" value="1"/>
</dbReference>
<dbReference type="InterPro" id="IPR013221">
    <property type="entry name" value="Mur_ligase_cen"/>
</dbReference>
<keyword evidence="12 23" id="KW-0547">Nucleotide-binding</keyword>
<evidence type="ECO:0000313" key="26">
    <source>
        <dbReference type="EMBL" id="KTD34158.1"/>
    </source>
</evidence>
<proteinExistence type="inferred from homology"/>
<dbReference type="PIRSF" id="PIRSF001563">
    <property type="entry name" value="Folylpolyglu_synth"/>
    <property type="match status" value="1"/>
</dbReference>
<dbReference type="OrthoDB" id="9809356at2"/>
<dbReference type="InterPro" id="IPR001645">
    <property type="entry name" value="Folylpolyglutamate_synth"/>
</dbReference>
<evidence type="ECO:0000256" key="19">
    <source>
        <dbReference type="ARBA" id="ARBA00047493"/>
    </source>
</evidence>
<keyword evidence="10 23" id="KW-0436">Ligase</keyword>
<evidence type="ECO:0000256" key="16">
    <source>
        <dbReference type="ARBA" id="ARBA00030048"/>
    </source>
</evidence>
<evidence type="ECO:0000256" key="1">
    <source>
        <dbReference type="ARBA" id="ARBA00001946"/>
    </source>
</evidence>
<dbReference type="GO" id="GO:0008841">
    <property type="term" value="F:dihydrofolate synthase activity"/>
    <property type="evidence" value="ECO:0007669"/>
    <property type="project" value="UniProtKB-EC"/>
</dbReference>
<evidence type="ECO:0000256" key="20">
    <source>
        <dbReference type="ARBA" id="ARBA00047808"/>
    </source>
</evidence>
<comment type="similarity">
    <text evidence="5 23">Belongs to the folylpolyglutamate synthase family.</text>
</comment>
<comment type="catalytic activity">
    <reaction evidence="19">
        <text>(6S)-5,6,7,8-tetrahydrofolyl-(gamma-L-Glu)(n) + L-glutamate + ATP = (6S)-5,6,7,8-tetrahydrofolyl-(gamma-L-Glu)(n+1) + ADP + phosphate + H(+)</text>
        <dbReference type="Rhea" id="RHEA:10580"/>
        <dbReference type="Rhea" id="RHEA-COMP:14738"/>
        <dbReference type="Rhea" id="RHEA-COMP:14740"/>
        <dbReference type="ChEBI" id="CHEBI:15378"/>
        <dbReference type="ChEBI" id="CHEBI:29985"/>
        <dbReference type="ChEBI" id="CHEBI:30616"/>
        <dbReference type="ChEBI" id="CHEBI:43474"/>
        <dbReference type="ChEBI" id="CHEBI:141005"/>
        <dbReference type="ChEBI" id="CHEBI:456216"/>
        <dbReference type="EC" id="6.3.2.17"/>
    </reaction>
</comment>
<dbReference type="SUPFAM" id="SSF53623">
    <property type="entry name" value="MurD-like peptide ligases, catalytic domain"/>
    <property type="match status" value="1"/>
</dbReference>
<keyword evidence="28" id="KW-1185">Reference proteome</keyword>
<evidence type="ECO:0000256" key="12">
    <source>
        <dbReference type="ARBA" id="ARBA00022741"/>
    </source>
</evidence>
<evidence type="ECO:0000256" key="18">
    <source>
        <dbReference type="ARBA" id="ARBA00032510"/>
    </source>
</evidence>
<dbReference type="InterPro" id="IPR036615">
    <property type="entry name" value="Mur_ligase_C_dom_sf"/>
</dbReference>
<evidence type="ECO:0000256" key="13">
    <source>
        <dbReference type="ARBA" id="ARBA00022840"/>
    </source>
</evidence>
<dbReference type="GO" id="GO:0005524">
    <property type="term" value="F:ATP binding"/>
    <property type="evidence" value="ECO:0007669"/>
    <property type="project" value="UniProtKB-KW"/>
</dbReference>
<evidence type="ECO:0000259" key="24">
    <source>
        <dbReference type="Pfam" id="PF02875"/>
    </source>
</evidence>
<evidence type="ECO:0000313" key="27">
    <source>
        <dbReference type="EMBL" id="STX62966.1"/>
    </source>
</evidence>
<dbReference type="SUPFAM" id="SSF53244">
    <property type="entry name" value="MurD-like peptide ligases, peptide-binding domain"/>
    <property type="match status" value="1"/>
</dbReference>
<dbReference type="Pfam" id="PF02875">
    <property type="entry name" value="Mur_ligase_C"/>
    <property type="match status" value="1"/>
</dbReference>
<evidence type="ECO:0000256" key="4">
    <source>
        <dbReference type="ARBA" id="ARBA00005150"/>
    </source>
</evidence>
<dbReference type="InterPro" id="IPR036565">
    <property type="entry name" value="Mur-like_cat_sf"/>
</dbReference>
<dbReference type="GO" id="GO:0046656">
    <property type="term" value="P:folic acid biosynthetic process"/>
    <property type="evidence" value="ECO:0007669"/>
    <property type="project" value="UniProtKB-KW"/>
</dbReference>
<dbReference type="PROSITE" id="PS01012">
    <property type="entry name" value="FOLYLPOLYGLU_SYNT_2"/>
    <property type="match status" value="1"/>
</dbReference>
<reference evidence="27 29" key="2">
    <citation type="submission" date="2018-06" db="EMBL/GenBank/DDBJ databases">
        <authorList>
            <consortium name="Pathogen Informatics"/>
            <person name="Doyle S."/>
        </authorList>
    </citation>
    <scope>NUCLEOTIDE SEQUENCE [LARGE SCALE GENOMIC DNA]</scope>
    <source>
        <strain evidence="27 29">NCTC12239</strain>
    </source>
</reference>
<evidence type="ECO:0000256" key="11">
    <source>
        <dbReference type="ARBA" id="ARBA00022723"/>
    </source>
</evidence>
<protein>
    <recommendedName>
        <fullName evidence="9">Dihydrofolate synthase/folylpolyglutamate synthase</fullName>
        <ecNumber evidence="7">6.3.2.12</ecNumber>
        <ecNumber evidence="8">6.3.2.17</ecNumber>
    </recommendedName>
    <alternativeName>
        <fullName evidence="18">Folylpoly-gamma-glutamate synthetase-dihydrofolate synthetase</fullName>
    </alternativeName>
    <alternativeName>
        <fullName evidence="16">Folylpolyglutamate synthetase</fullName>
    </alternativeName>
    <alternativeName>
        <fullName evidence="17">Tetrahydrofolylpolyglutamate synthase</fullName>
    </alternativeName>
</protein>
<dbReference type="AlphaFoldDB" id="A0A378JX08"/>
<evidence type="ECO:0000259" key="25">
    <source>
        <dbReference type="Pfam" id="PF08245"/>
    </source>
</evidence>
<dbReference type="GO" id="GO:0004326">
    <property type="term" value="F:tetrahydrofolylpolyglutamate synthase activity"/>
    <property type="evidence" value="ECO:0007669"/>
    <property type="project" value="UniProtKB-EC"/>
</dbReference>
<dbReference type="GO" id="GO:0005737">
    <property type="term" value="C:cytoplasm"/>
    <property type="evidence" value="ECO:0007669"/>
    <property type="project" value="TreeGrafter"/>
</dbReference>
<dbReference type="InterPro" id="IPR004101">
    <property type="entry name" value="Mur_ligase_C"/>
</dbReference>
<comment type="cofactor">
    <cofactor evidence="1">
        <name>Mg(2+)</name>
        <dbReference type="ChEBI" id="CHEBI:18420"/>
    </cofactor>
</comment>
<dbReference type="EC" id="6.3.2.12" evidence="7"/>
<keyword evidence="14" id="KW-0460">Magnesium</keyword>
<evidence type="ECO:0000256" key="3">
    <source>
        <dbReference type="ARBA" id="ARBA00004799"/>
    </source>
</evidence>
<evidence type="ECO:0000256" key="14">
    <source>
        <dbReference type="ARBA" id="ARBA00022842"/>
    </source>
</evidence>
<reference evidence="26 28" key="1">
    <citation type="submission" date="2015-11" db="EMBL/GenBank/DDBJ databases">
        <title>Genomic analysis of 38 Legionella species identifies large and diverse effector repertoires.</title>
        <authorList>
            <person name="Burstein D."/>
            <person name="Amaro F."/>
            <person name="Zusman T."/>
            <person name="Lifshitz Z."/>
            <person name="Cohen O."/>
            <person name="Gilbert J.A."/>
            <person name="Pupko T."/>
            <person name="Shuman H.A."/>
            <person name="Segal G."/>
        </authorList>
    </citation>
    <scope>NUCLEOTIDE SEQUENCE [LARGE SCALE GENOMIC DNA]</scope>
    <source>
        <strain evidence="26 28">ATCC 43877</strain>
    </source>
</reference>
<evidence type="ECO:0000256" key="23">
    <source>
        <dbReference type="PIRNR" id="PIRNR001563"/>
    </source>
</evidence>
<keyword evidence="15" id="KW-0289">Folate biosynthesis</keyword>
<evidence type="ECO:0000313" key="28">
    <source>
        <dbReference type="Proteomes" id="UP000054985"/>
    </source>
</evidence>
<dbReference type="GO" id="GO:0046654">
    <property type="term" value="P:tetrahydrofolate biosynthetic process"/>
    <property type="evidence" value="ECO:0007669"/>
    <property type="project" value="UniProtKB-UniPathway"/>
</dbReference>
<accession>A0A378JX08</accession>
<keyword evidence="13 23" id="KW-0067">ATP-binding</keyword>
<dbReference type="Proteomes" id="UP000054985">
    <property type="component" value="Unassembled WGS sequence"/>
</dbReference>
<evidence type="ECO:0000256" key="5">
    <source>
        <dbReference type="ARBA" id="ARBA00008276"/>
    </source>
</evidence>
<dbReference type="Pfam" id="PF08245">
    <property type="entry name" value="Mur_ligase_M"/>
    <property type="match status" value="1"/>
</dbReference>
<feature type="domain" description="Mur ligase C-terminal" evidence="24">
    <location>
        <begin position="287"/>
        <end position="409"/>
    </location>
</feature>
<dbReference type="EC" id="6.3.2.17" evidence="8"/>
<gene>
    <name evidence="27" type="primary">folC</name>
    <name evidence="26" type="ORF">Lmor_1555</name>
    <name evidence="27" type="ORF">NCTC12239_01905</name>
</gene>
<dbReference type="FunFam" id="3.40.1190.10:FF:000004">
    <property type="entry name" value="Dihydrofolate synthase/folylpolyglutamate synthase"/>
    <property type="match status" value="1"/>
</dbReference>
<dbReference type="EMBL" id="UGOG01000001">
    <property type="protein sequence ID" value="STX62966.1"/>
    <property type="molecule type" value="Genomic_DNA"/>
</dbReference>
<evidence type="ECO:0000313" key="29">
    <source>
        <dbReference type="Proteomes" id="UP000254040"/>
    </source>
</evidence>
<evidence type="ECO:0000256" key="8">
    <source>
        <dbReference type="ARBA" id="ARBA00013025"/>
    </source>
</evidence>
<evidence type="ECO:0000256" key="10">
    <source>
        <dbReference type="ARBA" id="ARBA00022598"/>
    </source>
</evidence>
<comment type="pathway">
    <text evidence="4">Cofactor biosynthesis; tetrahydrofolylpolyglutamate biosynthesis.</text>
</comment>
<evidence type="ECO:0000256" key="17">
    <source>
        <dbReference type="ARBA" id="ARBA00030592"/>
    </source>
</evidence>
<evidence type="ECO:0000256" key="21">
    <source>
        <dbReference type="ARBA" id="ARBA00049035"/>
    </source>
</evidence>